<protein>
    <submittedName>
        <fullName evidence="5">DNA mismatch repair protein MutS</fullName>
    </submittedName>
</protein>
<dbReference type="Proteomes" id="UP000271925">
    <property type="component" value="Unassembled WGS sequence"/>
</dbReference>
<feature type="domain" description="DNA mismatch repair proteins mutS family" evidence="4">
    <location>
        <begin position="339"/>
        <end position="524"/>
    </location>
</feature>
<dbReference type="GO" id="GO:0005829">
    <property type="term" value="C:cytosol"/>
    <property type="evidence" value="ECO:0007669"/>
    <property type="project" value="TreeGrafter"/>
</dbReference>
<evidence type="ECO:0000256" key="1">
    <source>
        <dbReference type="ARBA" id="ARBA00022741"/>
    </source>
</evidence>
<evidence type="ECO:0000259" key="4">
    <source>
        <dbReference type="SMART" id="SM00534"/>
    </source>
</evidence>
<dbReference type="AlphaFoldDB" id="A0A3P1BEU4"/>
<proteinExistence type="predicted"/>
<dbReference type="SUPFAM" id="SSF52540">
    <property type="entry name" value="P-loop containing nucleoside triphosphate hydrolases"/>
    <property type="match status" value="1"/>
</dbReference>
<dbReference type="GO" id="GO:0030983">
    <property type="term" value="F:mismatched DNA binding"/>
    <property type="evidence" value="ECO:0007669"/>
    <property type="project" value="InterPro"/>
</dbReference>
<dbReference type="RefSeq" id="WP_124879097.1">
    <property type="nucleotide sequence ID" value="NZ_RQJO01000015.1"/>
</dbReference>
<dbReference type="EMBL" id="RQJO01000015">
    <property type="protein sequence ID" value="RRA99183.1"/>
    <property type="molecule type" value="Genomic_DNA"/>
</dbReference>
<dbReference type="GO" id="GO:0005524">
    <property type="term" value="F:ATP binding"/>
    <property type="evidence" value="ECO:0007669"/>
    <property type="project" value="UniProtKB-KW"/>
</dbReference>
<keyword evidence="6" id="KW-1185">Reference proteome</keyword>
<evidence type="ECO:0000256" key="2">
    <source>
        <dbReference type="ARBA" id="ARBA00022840"/>
    </source>
</evidence>
<dbReference type="InterPro" id="IPR045076">
    <property type="entry name" value="MutS"/>
</dbReference>
<dbReference type="Gene3D" id="3.40.50.300">
    <property type="entry name" value="P-loop containing nucleotide triphosphate hydrolases"/>
    <property type="match status" value="1"/>
</dbReference>
<gene>
    <name evidence="5" type="ORF">EHT25_29905</name>
</gene>
<sequence length="531" mass="60964">MFQSTDKLKAALKASYGKPKSESFDFSRIEQFFANRTPKSSDHSISDKTCQDLDFDEVFMFVDRTVSRVGQQYLYARLRTIDFNEAKTRFLEKITTVFSNDSSLREEIGVSLSGLSHPNAYYIPSLFLKPHLEPPHWFWAVKLLPILSLFFLVLLPFYPPAFLWLFGILIINYSIHYWNKNNLFQYIASFPQLLRLNQVAQELLKHEPLKPETDDLNQSVRILDEVSSSMSFFKLESKLQSEVGMLLEVITELFKALFLIEPLILFHVLKKLDSKRTDIDRVFQYVGLIDTALSISSLRAGLVYSCQPQFSKGQKTLIVRDVYHPLIPNPVSNSMTLADKSVLLTGSNMSGKTTFIRTIGINVILAQSLNTCLATEFTMPFLRVFSTIRVTDDLLNEKSYYLEEVQLIKALIDESRSEIQTLFLLDELFKGTNTVERISAGKAVLTFLNKGPHLVFVSTHDVELTGYLKDTFDLYHFTEIVEDDQIVFDYKLKEGDLQTRNAIRILELNGYPPEVIREANRLSEQLTRAKS</sequence>
<accession>A0A3P1BEU4</accession>
<comment type="caution">
    <text evidence="5">The sequence shown here is derived from an EMBL/GenBank/DDBJ whole genome shotgun (WGS) entry which is preliminary data.</text>
</comment>
<keyword evidence="1" id="KW-0547">Nucleotide-binding</keyword>
<evidence type="ECO:0000313" key="6">
    <source>
        <dbReference type="Proteomes" id="UP000271925"/>
    </source>
</evidence>
<dbReference type="GO" id="GO:0006298">
    <property type="term" value="P:mismatch repair"/>
    <property type="evidence" value="ECO:0007669"/>
    <property type="project" value="InterPro"/>
</dbReference>
<organism evidence="5 6">
    <name type="scientific">Larkinella rosea</name>
    <dbReference type="NCBI Taxonomy" id="2025312"/>
    <lineage>
        <taxon>Bacteria</taxon>
        <taxon>Pseudomonadati</taxon>
        <taxon>Bacteroidota</taxon>
        <taxon>Cytophagia</taxon>
        <taxon>Cytophagales</taxon>
        <taxon>Spirosomataceae</taxon>
        <taxon>Larkinella</taxon>
    </lineage>
</organism>
<name>A0A3P1BEU4_9BACT</name>
<dbReference type="InterPro" id="IPR027417">
    <property type="entry name" value="P-loop_NTPase"/>
</dbReference>
<evidence type="ECO:0000256" key="3">
    <source>
        <dbReference type="ARBA" id="ARBA00023125"/>
    </source>
</evidence>
<keyword evidence="3" id="KW-0238">DNA-binding</keyword>
<dbReference type="PANTHER" id="PTHR11361">
    <property type="entry name" value="DNA MISMATCH REPAIR PROTEIN MUTS FAMILY MEMBER"/>
    <property type="match status" value="1"/>
</dbReference>
<evidence type="ECO:0000313" key="5">
    <source>
        <dbReference type="EMBL" id="RRA99183.1"/>
    </source>
</evidence>
<dbReference type="PANTHER" id="PTHR11361:SF152">
    <property type="entry name" value="DNA MISMATCH REPAIR PROTEIN"/>
    <property type="match status" value="1"/>
</dbReference>
<dbReference type="SMART" id="SM00534">
    <property type="entry name" value="MUTSac"/>
    <property type="match status" value="1"/>
</dbReference>
<keyword evidence="2" id="KW-0067">ATP-binding</keyword>
<reference evidence="5 6" key="1">
    <citation type="submission" date="2018-11" db="EMBL/GenBank/DDBJ databases">
        <authorList>
            <person name="Zhou Z."/>
            <person name="Wang G."/>
        </authorList>
    </citation>
    <scope>NUCLEOTIDE SEQUENCE [LARGE SCALE GENOMIC DNA]</scope>
    <source>
        <strain evidence="5 6">KCTC52004</strain>
    </source>
</reference>
<dbReference type="OrthoDB" id="9802448at2"/>
<dbReference type="GO" id="GO:0140664">
    <property type="term" value="F:ATP-dependent DNA damage sensor activity"/>
    <property type="evidence" value="ECO:0007669"/>
    <property type="project" value="InterPro"/>
</dbReference>
<dbReference type="InterPro" id="IPR000432">
    <property type="entry name" value="DNA_mismatch_repair_MutS_C"/>
</dbReference>
<dbReference type="Pfam" id="PF00488">
    <property type="entry name" value="MutS_V"/>
    <property type="match status" value="1"/>
</dbReference>